<dbReference type="PANTHER" id="PTHR43630">
    <property type="entry name" value="POLY-BETA-1,6-N-ACETYL-D-GLUCOSAMINE SYNTHASE"/>
    <property type="match status" value="1"/>
</dbReference>
<feature type="transmembrane region" description="Helical" evidence="4">
    <location>
        <begin position="283"/>
        <end position="303"/>
    </location>
</feature>
<evidence type="ECO:0000313" key="6">
    <source>
        <dbReference type="EMBL" id="OGM68698.1"/>
    </source>
</evidence>
<feature type="domain" description="Glycosyltransferase 2-like" evidence="5">
    <location>
        <begin position="4"/>
        <end position="124"/>
    </location>
</feature>
<accession>A0A1F8BZG9</accession>
<keyword evidence="2" id="KW-0328">Glycosyltransferase</keyword>
<comment type="caution">
    <text evidence="6">The sequence shown here is derived from an EMBL/GenBank/DDBJ whole genome shotgun (WGS) entry which is preliminary data.</text>
</comment>
<evidence type="ECO:0000256" key="4">
    <source>
        <dbReference type="SAM" id="Phobius"/>
    </source>
</evidence>
<evidence type="ECO:0000256" key="2">
    <source>
        <dbReference type="ARBA" id="ARBA00022676"/>
    </source>
</evidence>
<proteinExistence type="inferred from homology"/>
<reference evidence="6 7" key="1">
    <citation type="journal article" date="2016" name="Nat. Commun.">
        <title>Thousands of microbial genomes shed light on interconnected biogeochemical processes in an aquifer system.</title>
        <authorList>
            <person name="Anantharaman K."/>
            <person name="Brown C.T."/>
            <person name="Hug L.A."/>
            <person name="Sharon I."/>
            <person name="Castelle C.J."/>
            <person name="Probst A.J."/>
            <person name="Thomas B.C."/>
            <person name="Singh A."/>
            <person name="Wilkins M.J."/>
            <person name="Karaoz U."/>
            <person name="Brodie E.L."/>
            <person name="Williams K.H."/>
            <person name="Hubbard S.S."/>
            <person name="Banfield J.F."/>
        </authorList>
    </citation>
    <scope>NUCLEOTIDE SEQUENCE [LARGE SCALE GENOMIC DNA]</scope>
</reference>
<keyword evidence="4" id="KW-0812">Transmembrane</keyword>
<dbReference type="Pfam" id="PF00535">
    <property type="entry name" value="Glycos_transf_2"/>
    <property type="match status" value="1"/>
</dbReference>
<gene>
    <name evidence="6" type="ORF">A2975_05330</name>
</gene>
<name>A0A1F8BZG9_9BACT</name>
<protein>
    <recommendedName>
        <fullName evidence="5">Glycosyltransferase 2-like domain-containing protein</fullName>
    </recommendedName>
</protein>
<dbReference type="PANTHER" id="PTHR43630:SF1">
    <property type="entry name" value="POLY-BETA-1,6-N-ACETYL-D-GLUCOSAMINE SYNTHASE"/>
    <property type="match status" value="1"/>
</dbReference>
<dbReference type="Gene3D" id="3.90.550.10">
    <property type="entry name" value="Spore Coat Polysaccharide Biosynthesis Protein SpsA, Chain A"/>
    <property type="match status" value="1"/>
</dbReference>
<keyword evidence="3" id="KW-0808">Transferase</keyword>
<comment type="similarity">
    <text evidence="1">Belongs to the glycosyltransferase 2 family.</text>
</comment>
<dbReference type="EMBL" id="MGHL01000019">
    <property type="protein sequence ID" value="OGM68698.1"/>
    <property type="molecule type" value="Genomic_DNA"/>
</dbReference>
<dbReference type="InterPro" id="IPR001173">
    <property type="entry name" value="Glyco_trans_2-like"/>
</dbReference>
<organism evidence="6 7">
    <name type="scientific">Candidatus Woesebacteria bacterium RIFCSPLOWO2_01_FULL_44_14</name>
    <dbReference type="NCBI Taxonomy" id="1802525"/>
    <lineage>
        <taxon>Bacteria</taxon>
        <taxon>Candidatus Woeseibacteriota</taxon>
    </lineage>
</organism>
<dbReference type="AlphaFoldDB" id="A0A1F8BZG9"/>
<keyword evidence="4" id="KW-1133">Transmembrane helix</keyword>
<evidence type="ECO:0000256" key="1">
    <source>
        <dbReference type="ARBA" id="ARBA00006739"/>
    </source>
</evidence>
<feature type="transmembrane region" description="Helical" evidence="4">
    <location>
        <begin position="258"/>
        <end position="276"/>
    </location>
</feature>
<dbReference type="InterPro" id="IPR029044">
    <property type="entry name" value="Nucleotide-diphossugar_trans"/>
</dbReference>
<evidence type="ECO:0000259" key="5">
    <source>
        <dbReference type="Pfam" id="PF00535"/>
    </source>
</evidence>
<evidence type="ECO:0000256" key="3">
    <source>
        <dbReference type="ARBA" id="ARBA00022679"/>
    </source>
</evidence>
<dbReference type="GO" id="GO:0016757">
    <property type="term" value="F:glycosyltransferase activity"/>
    <property type="evidence" value="ECO:0007669"/>
    <property type="project" value="UniProtKB-KW"/>
</dbReference>
<dbReference type="SUPFAM" id="SSF53448">
    <property type="entry name" value="Nucleotide-diphospho-sugar transferases"/>
    <property type="match status" value="1"/>
</dbReference>
<sequence length="305" mass="34482">MKISVVITVRDEEHSIAALLGSLFGQTRKPEEIIIIDGGSADKTVEIIRHFQKKDSRIRLLVEKCSRGRGRNLGVELARNEIIAMTDAGCVAKKNWLKKLTQPFETGEVDLVAGFYKMTGETPLQKAMAAFLGVGPSSFDIKFLPATRSVAFTKELWERIGEFPEGINTAEDTVFNHKAIEVGARIARVRNARVEWKMPETVQEFQSKIYEYAKGDVRSGIWWNSEKKFKSHNVKVLLVFARYLTGLIVLVLGILGHWYLFVYLFIGLFIYCLRAFRKAGFWGIVLQFVSDVAVMRGFVAGILKK</sequence>
<dbReference type="Proteomes" id="UP000178429">
    <property type="component" value="Unassembled WGS sequence"/>
</dbReference>
<evidence type="ECO:0000313" key="7">
    <source>
        <dbReference type="Proteomes" id="UP000178429"/>
    </source>
</evidence>
<dbReference type="STRING" id="1802525.A2975_05330"/>
<keyword evidence="4" id="KW-0472">Membrane</keyword>